<keyword evidence="1 5" id="KW-0728">SH3 domain</keyword>
<dbReference type="PROSITE" id="PS50004">
    <property type="entry name" value="C2"/>
    <property type="match status" value="1"/>
</dbReference>
<evidence type="ECO:0000256" key="2">
    <source>
        <dbReference type="ARBA" id="ARBA00022468"/>
    </source>
</evidence>
<dbReference type="InterPro" id="IPR011993">
    <property type="entry name" value="PH-like_dom_sf"/>
</dbReference>
<keyword evidence="13" id="KW-1185">Reference proteome</keyword>
<dbReference type="CDD" id="cd08400">
    <property type="entry name" value="C2_Ras_p21A1"/>
    <property type="match status" value="1"/>
</dbReference>
<name>A0ABN7ARZ3_9HEMI</name>
<organism evidence="12 13">
    <name type="scientific">Nesidiocoris tenuis</name>
    <dbReference type="NCBI Taxonomy" id="355587"/>
    <lineage>
        <taxon>Eukaryota</taxon>
        <taxon>Metazoa</taxon>
        <taxon>Ecdysozoa</taxon>
        <taxon>Arthropoda</taxon>
        <taxon>Hexapoda</taxon>
        <taxon>Insecta</taxon>
        <taxon>Pterygota</taxon>
        <taxon>Neoptera</taxon>
        <taxon>Paraneoptera</taxon>
        <taxon>Hemiptera</taxon>
        <taxon>Heteroptera</taxon>
        <taxon>Panheteroptera</taxon>
        <taxon>Cimicomorpha</taxon>
        <taxon>Miridae</taxon>
        <taxon>Dicyphina</taxon>
        <taxon>Nesidiocoris</taxon>
    </lineage>
</organism>
<evidence type="ECO:0000259" key="7">
    <source>
        <dbReference type="PROSITE" id="PS50001"/>
    </source>
</evidence>
<evidence type="ECO:0000256" key="6">
    <source>
        <dbReference type="SAM" id="MobiDB-lite"/>
    </source>
</evidence>
<dbReference type="InterPro" id="IPR036028">
    <property type="entry name" value="SH3-like_dom_sf"/>
</dbReference>
<dbReference type="Proteomes" id="UP001307889">
    <property type="component" value="Chromosome 5"/>
</dbReference>
<dbReference type="CDD" id="cd11788">
    <property type="entry name" value="SH3_RasGAP"/>
    <property type="match status" value="1"/>
</dbReference>
<dbReference type="InterPro" id="IPR001452">
    <property type="entry name" value="SH3_domain"/>
</dbReference>
<reference evidence="12 13" key="1">
    <citation type="submission" date="2023-09" db="EMBL/GenBank/DDBJ databases">
        <title>Nesidiocoris tenuis whole genome shotgun sequence.</title>
        <authorList>
            <person name="Shibata T."/>
            <person name="Shimoda M."/>
            <person name="Kobayashi T."/>
            <person name="Uehara T."/>
        </authorList>
    </citation>
    <scope>NUCLEOTIDE SEQUENCE [LARGE SCALE GENOMIC DNA]</scope>
    <source>
        <strain evidence="12 13">Japan</strain>
    </source>
</reference>
<dbReference type="SUPFAM" id="SSF55550">
    <property type="entry name" value="SH2 domain"/>
    <property type="match status" value="2"/>
</dbReference>
<dbReference type="PROSITE" id="PS50002">
    <property type="entry name" value="SH3"/>
    <property type="match status" value="1"/>
</dbReference>
<dbReference type="Pfam" id="PF00169">
    <property type="entry name" value="PH"/>
    <property type="match status" value="1"/>
</dbReference>
<dbReference type="PROSITE" id="PS50001">
    <property type="entry name" value="SH2"/>
    <property type="match status" value="2"/>
</dbReference>
<dbReference type="SMART" id="SM00323">
    <property type="entry name" value="RasGAP"/>
    <property type="match status" value="1"/>
</dbReference>
<dbReference type="Pfam" id="PF00168">
    <property type="entry name" value="C2"/>
    <property type="match status" value="1"/>
</dbReference>
<dbReference type="Pfam" id="PF00017">
    <property type="entry name" value="SH2"/>
    <property type="match status" value="2"/>
</dbReference>
<dbReference type="SUPFAM" id="SSF49562">
    <property type="entry name" value="C2 domain (Calcium/lipid-binding domain, CaLB)"/>
    <property type="match status" value="1"/>
</dbReference>
<evidence type="ECO:0000256" key="3">
    <source>
        <dbReference type="ARBA" id="ARBA00022999"/>
    </source>
</evidence>
<dbReference type="InterPro" id="IPR000980">
    <property type="entry name" value="SH2"/>
</dbReference>
<evidence type="ECO:0000259" key="10">
    <source>
        <dbReference type="PROSITE" id="PS50004"/>
    </source>
</evidence>
<dbReference type="PROSITE" id="PS50018">
    <property type="entry name" value="RAS_GTPASE_ACTIV_2"/>
    <property type="match status" value="1"/>
</dbReference>
<feature type="domain" description="SH2" evidence="7">
    <location>
        <begin position="235"/>
        <end position="323"/>
    </location>
</feature>
<dbReference type="Pfam" id="PF00018">
    <property type="entry name" value="SH3_1"/>
    <property type="match status" value="1"/>
</dbReference>
<dbReference type="PANTHER" id="PTHR10194:SF146">
    <property type="entry name" value="RAS GTPASE-ACTIVATING PROTEIN 1"/>
    <property type="match status" value="1"/>
</dbReference>
<evidence type="ECO:0000313" key="13">
    <source>
        <dbReference type="Proteomes" id="UP001307889"/>
    </source>
</evidence>
<dbReference type="EMBL" id="AP028913">
    <property type="protein sequence ID" value="BES94234.1"/>
    <property type="molecule type" value="Genomic_DNA"/>
</dbReference>
<keyword evidence="3 4" id="KW-0727">SH2 domain</keyword>
<evidence type="ECO:0000256" key="5">
    <source>
        <dbReference type="PROSITE-ProRule" id="PRU00192"/>
    </source>
</evidence>
<dbReference type="InterPro" id="IPR001849">
    <property type="entry name" value="PH_domain"/>
</dbReference>
<dbReference type="SMART" id="SM00252">
    <property type="entry name" value="SH2"/>
    <property type="match status" value="2"/>
</dbReference>
<feature type="domain" description="PH" evidence="9">
    <location>
        <begin position="363"/>
        <end position="468"/>
    </location>
</feature>
<proteinExistence type="predicted"/>
<dbReference type="PROSITE" id="PS50003">
    <property type="entry name" value="PH_DOMAIN"/>
    <property type="match status" value="1"/>
</dbReference>
<sequence>MAEFIRGGCGTGIVLPKENKLHGSPSTGSDEGHDPGIGEDFDPFLAEQDEVLPTGTEPNAPPESQWYHGRLDRYTAEERLWLASKIGSYLVRESDRKPGSYVLSYLGKTGINHFRITAVCGDFYIGGRQFYSLSDLIGYYTNCSDLLKRERLVHPVPPPEPVNDKKRIVAILPYTKMPDTDELSFQKGDIFFVHNDMGDGWLWVTAHRTGEQGMIFRDLVDDLDENIDPNTVFNWFHPNVTKSEAVDMLVKCGPGSFLVRPSDNSPGDYSLFFHINNQIQRFRIEKKGVRYLMGGRTFECLDAVINRYRKEQIVEGHTLILPVGRVVSDTDGPVKSKEVQHAEKIYATLRECREQVGLKKMKGIKMQGYMCKKSEKNKKWKSMYFVLIVDGTDTHLCFYDNPKRTKPKGLIDLSCAYLYQVHDSVFERPHCFQLVERALPCLATTTYLSATSADSAQDWIGAIKPLCVSQLTRSPKVQRLRELRCLHLHLLDAHRIPFKLVPNPFCIISLNQVKVARTKVKSGPDPVWDEEFVLDDVPSDVLSFTITLYNKGKRSKDTEVAEVTVELSSLTNGDEVEDWYHLTGITPLGEWGSLRLRLRYLHDLIMPQEEYSPMQQLILDPSLEVVRALADICHLDRMPLANSLLRIFRHEKKEADLLRTLNDAEIEKEDETSTLFRAASLTTTLMDLYMKSICHGFLQSAVQDIVYKLLEAKQSCELNPTKMDSPDDACANAEFLLQVLDEVTLSIFMSAEACPKTLRYICGCLQKSVMGKWPHERFVRTRVVSGFIFLRLLCPAILNPRQFNLISEPAPPMAARSLIMVAKCLQNLANLVEFGGKEPYMEVVNPFILKNKERMVVYLDQLSNVPEKPESEGERVKGDPARDLGTLHHICVAHLKELQALSRTQATLKKLVTVTEMLSKHKQKYLEMIR</sequence>
<evidence type="ECO:0000259" key="11">
    <source>
        <dbReference type="PROSITE" id="PS50018"/>
    </source>
</evidence>
<dbReference type="SMART" id="SM00233">
    <property type="entry name" value="PH"/>
    <property type="match status" value="1"/>
</dbReference>
<evidence type="ECO:0000313" key="12">
    <source>
        <dbReference type="EMBL" id="BES94234.1"/>
    </source>
</evidence>
<gene>
    <name evidence="12" type="ORF">NTJ_07043</name>
</gene>
<dbReference type="SMART" id="SM00326">
    <property type="entry name" value="SH3"/>
    <property type="match status" value="1"/>
</dbReference>
<dbReference type="InterPro" id="IPR023152">
    <property type="entry name" value="RasGAP_CS"/>
</dbReference>
<accession>A0ABN7ARZ3</accession>
<dbReference type="SUPFAM" id="SSF50044">
    <property type="entry name" value="SH3-domain"/>
    <property type="match status" value="1"/>
</dbReference>
<dbReference type="PROSITE" id="PS00509">
    <property type="entry name" value="RAS_GTPASE_ACTIV_1"/>
    <property type="match status" value="1"/>
</dbReference>
<dbReference type="InterPro" id="IPR008936">
    <property type="entry name" value="Rho_GTPase_activation_prot"/>
</dbReference>
<feature type="domain" description="C2" evidence="10">
    <location>
        <begin position="467"/>
        <end position="580"/>
    </location>
</feature>
<dbReference type="InterPro" id="IPR035892">
    <property type="entry name" value="C2_domain_sf"/>
</dbReference>
<keyword evidence="2" id="KW-0343">GTPase activation</keyword>
<feature type="domain" description="SH3" evidence="8">
    <location>
        <begin position="163"/>
        <end position="225"/>
    </location>
</feature>
<dbReference type="Pfam" id="PF00616">
    <property type="entry name" value="RasGAP"/>
    <property type="match status" value="2"/>
</dbReference>
<evidence type="ECO:0000259" key="8">
    <source>
        <dbReference type="PROSITE" id="PS50002"/>
    </source>
</evidence>
<dbReference type="Gene3D" id="2.60.40.150">
    <property type="entry name" value="C2 domain"/>
    <property type="match status" value="1"/>
</dbReference>
<protein>
    <submittedName>
        <fullName evidence="12">Ras GTPase-activating protein</fullName>
    </submittedName>
</protein>
<dbReference type="SUPFAM" id="SSF50729">
    <property type="entry name" value="PH domain-like"/>
    <property type="match status" value="1"/>
</dbReference>
<dbReference type="InterPro" id="IPR036860">
    <property type="entry name" value="SH2_dom_sf"/>
</dbReference>
<dbReference type="Gene3D" id="2.30.29.30">
    <property type="entry name" value="Pleckstrin-homology domain (PH domain)/Phosphotyrosine-binding domain (PTB)"/>
    <property type="match status" value="1"/>
</dbReference>
<evidence type="ECO:0000256" key="1">
    <source>
        <dbReference type="ARBA" id="ARBA00022443"/>
    </source>
</evidence>
<dbReference type="Gene3D" id="2.30.30.40">
    <property type="entry name" value="SH3 Domains"/>
    <property type="match status" value="1"/>
</dbReference>
<dbReference type="InterPro" id="IPR035652">
    <property type="entry name" value="RasGAP_SH3"/>
</dbReference>
<evidence type="ECO:0000256" key="4">
    <source>
        <dbReference type="PROSITE-ProRule" id="PRU00191"/>
    </source>
</evidence>
<feature type="domain" description="Ras-GAP" evidence="11">
    <location>
        <begin position="636"/>
        <end position="830"/>
    </location>
</feature>
<dbReference type="PANTHER" id="PTHR10194">
    <property type="entry name" value="RAS GTPASE-ACTIVATING PROTEINS"/>
    <property type="match status" value="1"/>
</dbReference>
<feature type="domain" description="SH2" evidence="7">
    <location>
        <begin position="66"/>
        <end position="156"/>
    </location>
</feature>
<dbReference type="Gene3D" id="3.30.505.10">
    <property type="entry name" value="SH2 domain"/>
    <property type="match status" value="2"/>
</dbReference>
<dbReference type="InterPro" id="IPR001936">
    <property type="entry name" value="RasGAP_dom"/>
</dbReference>
<dbReference type="PRINTS" id="PR00401">
    <property type="entry name" value="SH2DOMAIN"/>
</dbReference>
<evidence type="ECO:0000259" key="9">
    <source>
        <dbReference type="PROSITE" id="PS50003"/>
    </source>
</evidence>
<feature type="region of interest" description="Disordered" evidence="6">
    <location>
        <begin position="15"/>
        <end position="40"/>
    </location>
</feature>
<dbReference type="InterPro" id="IPR039360">
    <property type="entry name" value="Ras_GTPase"/>
</dbReference>
<dbReference type="Gene3D" id="1.10.506.10">
    <property type="entry name" value="GTPase Activation - p120gap, domain 1"/>
    <property type="match status" value="2"/>
</dbReference>
<dbReference type="SMART" id="SM00239">
    <property type="entry name" value="C2"/>
    <property type="match status" value="1"/>
</dbReference>
<dbReference type="InterPro" id="IPR000008">
    <property type="entry name" value="C2_dom"/>
</dbReference>
<dbReference type="SUPFAM" id="SSF48350">
    <property type="entry name" value="GTPase activation domain, GAP"/>
    <property type="match status" value="1"/>
</dbReference>